<dbReference type="Proteomes" id="UP000078459">
    <property type="component" value="Unassembled WGS sequence"/>
</dbReference>
<evidence type="ECO:0000259" key="1">
    <source>
        <dbReference type="Pfam" id="PF02922"/>
    </source>
</evidence>
<dbReference type="GO" id="GO:0005975">
    <property type="term" value="P:carbohydrate metabolic process"/>
    <property type="evidence" value="ECO:0007669"/>
    <property type="project" value="InterPro"/>
</dbReference>
<comment type="caution">
    <text evidence="2">The sequence shown here is derived from an EMBL/GenBank/DDBJ whole genome shotgun (WGS) entry which is preliminary data.</text>
</comment>
<reference evidence="2 3" key="2">
    <citation type="submission" date="2016-06" db="EMBL/GenBank/DDBJ databases">
        <title>Pedobacter psychrophilus sp. nov., isolated from Antarctic fragmentary rock.</title>
        <authorList>
            <person name="Svec P."/>
        </authorList>
    </citation>
    <scope>NUCLEOTIDE SEQUENCE [LARGE SCALE GENOMIC DNA]</scope>
    <source>
        <strain evidence="2 3">CCM 8644</strain>
    </source>
</reference>
<name>A0A179DMT1_9SPHI</name>
<dbReference type="STRING" id="1826909.A5893_04450"/>
<dbReference type="InterPro" id="IPR013783">
    <property type="entry name" value="Ig-like_fold"/>
</dbReference>
<organism evidence="2 3">
    <name type="scientific">Pedobacter psychrophilus</name>
    <dbReference type="NCBI Taxonomy" id="1826909"/>
    <lineage>
        <taxon>Bacteria</taxon>
        <taxon>Pseudomonadati</taxon>
        <taxon>Bacteroidota</taxon>
        <taxon>Sphingobacteriia</taxon>
        <taxon>Sphingobacteriales</taxon>
        <taxon>Sphingobacteriaceae</taxon>
        <taxon>Pedobacter</taxon>
    </lineage>
</organism>
<dbReference type="InterPro" id="IPR014756">
    <property type="entry name" value="Ig_E-set"/>
</dbReference>
<keyword evidence="3" id="KW-1185">Reference proteome</keyword>
<reference evidence="2 3" key="1">
    <citation type="submission" date="2016-04" db="EMBL/GenBank/DDBJ databases">
        <authorList>
            <person name="Evans L.H."/>
            <person name="Alamgir A."/>
            <person name="Owens N."/>
            <person name="Weber N.D."/>
            <person name="Virtaneva K."/>
            <person name="Barbian K."/>
            <person name="Babar A."/>
            <person name="Rosenke K."/>
        </authorList>
    </citation>
    <scope>NUCLEOTIDE SEQUENCE [LARGE SCALE GENOMIC DNA]</scope>
    <source>
        <strain evidence="2 3">CCM 8644</strain>
    </source>
</reference>
<feature type="domain" description="Glycoside hydrolase family 13 N-terminal" evidence="1">
    <location>
        <begin position="52"/>
        <end position="84"/>
    </location>
</feature>
<dbReference type="RefSeq" id="WP_082911321.1">
    <property type="nucleotide sequence ID" value="NZ_LWHJ01000011.1"/>
</dbReference>
<evidence type="ECO:0000313" key="3">
    <source>
        <dbReference type="Proteomes" id="UP000078459"/>
    </source>
</evidence>
<protein>
    <recommendedName>
        <fullName evidence="1">Glycoside hydrolase family 13 N-terminal domain-containing protein</fullName>
    </recommendedName>
</protein>
<sequence length="97" mass="10482">MKKIFYLFFIGVILFTACKKDSTDGGDGNITPTPIDLPAGAKDGVAFLNNGTSAIITLFAPNKTSVSLIGDFNNWQNNLNPMKLPKMGKPGLYKLMV</sequence>
<dbReference type="InterPro" id="IPR004193">
    <property type="entry name" value="Glyco_hydro_13_N"/>
</dbReference>
<accession>A0A179DMT1</accession>
<dbReference type="Pfam" id="PF02922">
    <property type="entry name" value="CBM_48"/>
    <property type="match status" value="1"/>
</dbReference>
<dbReference type="GO" id="GO:0004553">
    <property type="term" value="F:hydrolase activity, hydrolyzing O-glycosyl compounds"/>
    <property type="evidence" value="ECO:0007669"/>
    <property type="project" value="InterPro"/>
</dbReference>
<evidence type="ECO:0000313" key="2">
    <source>
        <dbReference type="EMBL" id="OAQ42366.1"/>
    </source>
</evidence>
<dbReference type="SUPFAM" id="SSF81296">
    <property type="entry name" value="E set domains"/>
    <property type="match status" value="1"/>
</dbReference>
<proteinExistence type="predicted"/>
<dbReference type="AlphaFoldDB" id="A0A179DMT1"/>
<dbReference type="PROSITE" id="PS51257">
    <property type="entry name" value="PROKAR_LIPOPROTEIN"/>
    <property type="match status" value="1"/>
</dbReference>
<dbReference type="Gene3D" id="2.60.40.10">
    <property type="entry name" value="Immunoglobulins"/>
    <property type="match status" value="1"/>
</dbReference>
<dbReference type="EMBL" id="LWHJ01000011">
    <property type="protein sequence ID" value="OAQ42366.1"/>
    <property type="molecule type" value="Genomic_DNA"/>
</dbReference>
<gene>
    <name evidence="2" type="ORF">A5893_04450</name>
</gene>